<keyword evidence="3" id="KW-0547">Nucleotide-binding</keyword>
<sequence length="260" mass="27798">MTAALSVKGVSFSYGRAKVLRDVSLSVAEGEIVTVIGPNGAGKSTLLNVIARSHRLRHGDVALGGKNTAGMRQSQVVREGCVLVPEGRQVFTTLSVSDNLVLGGYTRRKDSRTKQLMDEVYAYFPRLAERSHQLAGTLSGGEQQMLAVGRAYMSQPRVMLLDEPSLGLSPQMTAQVMSVLAQLRAERNLTVVVVEQNALAALSLADRGYLLSGGQVMLEGTAEELRNNPMIQHIYLGGAPSAEPVSKGIAEAIDHGQAEK</sequence>
<dbReference type="SMART" id="SM00382">
    <property type="entry name" value="AAA"/>
    <property type="match status" value="1"/>
</dbReference>
<evidence type="ECO:0000256" key="1">
    <source>
        <dbReference type="ARBA" id="ARBA00005417"/>
    </source>
</evidence>
<dbReference type="PANTHER" id="PTHR43820">
    <property type="entry name" value="HIGH-AFFINITY BRANCHED-CHAIN AMINO ACID TRANSPORT ATP-BINDING PROTEIN LIVF"/>
    <property type="match status" value="1"/>
</dbReference>
<dbReference type="GO" id="GO:0005524">
    <property type="term" value="F:ATP binding"/>
    <property type="evidence" value="ECO:0007669"/>
    <property type="project" value="UniProtKB-KW"/>
</dbReference>
<evidence type="ECO:0000256" key="5">
    <source>
        <dbReference type="ARBA" id="ARBA00022970"/>
    </source>
</evidence>
<evidence type="ECO:0000256" key="3">
    <source>
        <dbReference type="ARBA" id="ARBA00022741"/>
    </source>
</evidence>
<dbReference type="InterPro" id="IPR027417">
    <property type="entry name" value="P-loop_NTPase"/>
</dbReference>
<organism evidence="7 8">
    <name type="scientific">Intrasporangium calvum</name>
    <dbReference type="NCBI Taxonomy" id="53358"/>
    <lineage>
        <taxon>Bacteria</taxon>
        <taxon>Bacillati</taxon>
        <taxon>Actinomycetota</taxon>
        <taxon>Actinomycetes</taxon>
        <taxon>Micrococcales</taxon>
        <taxon>Intrasporangiaceae</taxon>
        <taxon>Intrasporangium</taxon>
    </lineage>
</organism>
<evidence type="ECO:0000256" key="2">
    <source>
        <dbReference type="ARBA" id="ARBA00022448"/>
    </source>
</evidence>
<evidence type="ECO:0000259" key="6">
    <source>
        <dbReference type="PROSITE" id="PS50893"/>
    </source>
</evidence>
<dbReference type="Proteomes" id="UP001150259">
    <property type="component" value="Unassembled WGS sequence"/>
</dbReference>
<keyword evidence="8" id="KW-1185">Reference proteome</keyword>
<dbReference type="InterPro" id="IPR017871">
    <property type="entry name" value="ABC_transporter-like_CS"/>
</dbReference>
<keyword evidence="4 7" id="KW-0067">ATP-binding</keyword>
<keyword evidence="2" id="KW-0813">Transport</keyword>
<reference evidence="7 8" key="1">
    <citation type="submission" date="2022-11" db="EMBL/GenBank/DDBJ databases">
        <title>Anaerobic phenanthrene biodegradation by a DNRA strain PheN6.</title>
        <authorList>
            <person name="Zhang Z."/>
        </authorList>
    </citation>
    <scope>NUCLEOTIDE SEQUENCE [LARGE SCALE GENOMIC DNA]</scope>
    <source>
        <strain evidence="7 8">PheN6</strain>
    </source>
</reference>
<evidence type="ECO:0000313" key="8">
    <source>
        <dbReference type="Proteomes" id="UP001150259"/>
    </source>
</evidence>
<comment type="caution">
    <text evidence="7">The sequence shown here is derived from an EMBL/GenBank/DDBJ whole genome shotgun (WGS) entry which is preliminary data.</text>
</comment>
<dbReference type="PROSITE" id="PS50893">
    <property type="entry name" value="ABC_TRANSPORTER_2"/>
    <property type="match status" value="1"/>
</dbReference>
<name>A0ABT5GFB4_9MICO</name>
<dbReference type="InterPro" id="IPR052156">
    <property type="entry name" value="BCAA_Transport_ATP-bd_LivF"/>
</dbReference>
<evidence type="ECO:0000256" key="4">
    <source>
        <dbReference type="ARBA" id="ARBA00022840"/>
    </source>
</evidence>
<evidence type="ECO:0000313" key="7">
    <source>
        <dbReference type="EMBL" id="MDC5696520.1"/>
    </source>
</evidence>
<dbReference type="Gene3D" id="3.40.50.300">
    <property type="entry name" value="P-loop containing nucleotide triphosphate hydrolases"/>
    <property type="match status" value="1"/>
</dbReference>
<dbReference type="InterPro" id="IPR003593">
    <property type="entry name" value="AAA+_ATPase"/>
</dbReference>
<dbReference type="CDD" id="cd03224">
    <property type="entry name" value="ABC_TM1139_LivF_branched"/>
    <property type="match status" value="1"/>
</dbReference>
<dbReference type="PANTHER" id="PTHR43820:SF6">
    <property type="entry name" value="ABC TRANSPORTER ATP-BINDING PROTEIN"/>
    <property type="match status" value="1"/>
</dbReference>
<accession>A0ABT5GFB4</accession>
<comment type="similarity">
    <text evidence="1">Belongs to the ABC transporter superfamily.</text>
</comment>
<dbReference type="RefSeq" id="WP_272461095.1">
    <property type="nucleotide sequence ID" value="NZ_JAPFQL010000012.1"/>
</dbReference>
<feature type="domain" description="ABC transporter" evidence="6">
    <location>
        <begin position="5"/>
        <end position="238"/>
    </location>
</feature>
<dbReference type="PROSITE" id="PS00211">
    <property type="entry name" value="ABC_TRANSPORTER_1"/>
    <property type="match status" value="1"/>
</dbReference>
<dbReference type="SUPFAM" id="SSF52540">
    <property type="entry name" value="P-loop containing nucleoside triphosphate hydrolases"/>
    <property type="match status" value="1"/>
</dbReference>
<dbReference type="Pfam" id="PF00005">
    <property type="entry name" value="ABC_tran"/>
    <property type="match status" value="1"/>
</dbReference>
<proteinExistence type="inferred from homology"/>
<keyword evidence="5" id="KW-0029">Amino-acid transport</keyword>
<protein>
    <submittedName>
        <fullName evidence="7">ABC transporter ATP-binding protein</fullName>
    </submittedName>
</protein>
<gene>
    <name evidence="7" type="ORF">OO014_04560</name>
</gene>
<dbReference type="EMBL" id="JAPFQL010000012">
    <property type="protein sequence ID" value="MDC5696520.1"/>
    <property type="molecule type" value="Genomic_DNA"/>
</dbReference>
<dbReference type="InterPro" id="IPR003439">
    <property type="entry name" value="ABC_transporter-like_ATP-bd"/>
</dbReference>